<evidence type="ECO:0000313" key="2">
    <source>
        <dbReference type="Proteomes" id="UP000469346"/>
    </source>
</evidence>
<dbReference type="GO" id="GO:0043165">
    <property type="term" value="P:Gram-negative-bacterium-type cell outer membrane assembly"/>
    <property type="evidence" value="ECO:0007669"/>
    <property type="project" value="InterPro"/>
</dbReference>
<dbReference type="Pfam" id="PF04390">
    <property type="entry name" value="LptE"/>
    <property type="match status" value="1"/>
</dbReference>
<reference evidence="1 2" key="1">
    <citation type="submission" date="2020-02" db="EMBL/GenBank/DDBJ databases">
        <title>Comparative genomics of sulfur disproportionating microorganisms.</title>
        <authorList>
            <person name="Ward L.M."/>
            <person name="Bertran E."/>
            <person name="Johnston D.T."/>
        </authorList>
    </citation>
    <scope>NUCLEOTIDE SEQUENCE [LARGE SCALE GENOMIC DNA]</scope>
    <source>
        <strain evidence="1 2">DSM 100025</strain>
    </source>
</reference>
<dbReference type="Proteomes" id="UP000469346">
    <property type="component" value="Unassembled WGS sequence"/>
</dbReference>
<evidence type="ECO:0000313" key="1">
    <source>
        <dbReference type="EMBL" id="NDY43052.1"/>
    </source>
</evidence>
<gene>
    <name evidence="1" type="ORF">G3N55_09380</name>
</gene>
<proteinExistence type="predicted"/>
<protein>
    <submittedName>
        <fullName evidence="1">LptE family protein</fullName>
    </submittedName>
</protein>
<sequence>MSFRAAGRVLPGLLACCLLFLPGCGYRFGDRAGMLPDRIRTVYVAPWGNRTNVLELGARITEALRREFLLGGGLVLADRAEADVILEGEVVAVDTTGLSYTRYDVAVERNVRVEVSARLRDRRTGEVLWETVNLRRDEPFLVGANVQDTESLEALAFEKIGHNLAELIYHRVTGMF</sequence>
<dbReference type="Gene3D" id="3.30.160.150">
    <property type="entry name" value="Lipoprotein like domain"/>
    <property type="match status" value="1"/>
</dbReference>
<comment type="caution">
    <text evidence="1">The sequence shown here is derived from an EMBL/GenBank/DDBJ whole genome shotgun (WGS) entry which is preliminary data.</text>
</comment>
<dbReference type="RefSeq" id="WP_163299171.1">
    <property type="nucleotide sequence ID" value="NZ_JAAGRR010000114.1"/>
</dbReference>
<organism evidence="1 2">
    <name type="scientific">Dissulfurirhabdus thermomarina</name>
    <dbReference type="NCBI Taxonomy" id="1765737"/>
    <lineage>
        <taxon>Bacteria</taxon>
        <taxon>Deltaproteobacteria</taxon>
        <taxon>Dissulfurirhabdaceae</taxon>
        <taxon>Dissulfurirhabdus</taxon>
    </lineage>
</organism>
<dbReference type="EMBL" id="JAAGRR010000114">
    <property type="protein sequence ID" value="NDY43052.1"/>
    <property type="molecule type" value="Genomic_DNA"/>
</dbReference>
<dbReference type="InterPro" id="IPR007485">
    <property type="entry name" value="LPS_assembly_LptE"/>
</dbReference>
<keyword evidence="2" id="KW-1185">Reference proteome</keyword>
<name>A0A6N9TP43_DISTH</name>
<dbReference type="GO" id="GO:0019867">
    <property type="term" value="C:outer membrane"/>
    <property type="evidence" value="ECO:0007669"/>
    <property type="project" value="InterPro"/>
</dbReference>
<dbReference type="AlphaFoldDB" id="A0A6N9TP43"/>
<accession>A0A6N9TP43</accession>